<gene>
    <name evidence="1" type="ORF">DSM101010T_13800</name>
</gene>
<protein>
    <submittedName>
        <fullName evidence="1">Uncharacterized protein</fullName>
    </submittedName>
</protein>
<name>A0A7J0BIM8_9BACT</name>
<dbReference type="InterPro" id="IPR016181">
    <property type="entry name" value="Acyl_CoA_acyltransferase"/>
</dbReference>
<evidence type="ECO:0000313" key="1">
    <source>
        <dbReference type="EMBL" id="GFM33015.1"/>
    </source>
</evidence>
<sequence>MIHGWMKDVRIVAAGREHLTPLYGRLRRSDCNEVLAATGLVPEAGLERSFALSSLVWAVLRREEVIALFGAGAGRRADTGSPWMLGTDALNDMARGFAIHSLRYIGLMRHRYPYLENWVDARNHASIRWLRRCGFTVEKAAPFGPFGLPFHNFHMGGGHVHHT</sequence>
<dbReference type="EMBL" id="BLVO01000012">
    <property type="protein sequence ID" value="GFM33015.1"/>
    <property type="molecule type" value="Genomic_DNA"/>
</dbReference>
<dbReference type="SUPFAM" id="SSF55729">
    <property type="entry name" value="Acyl-CoA N-acyltransferases (Nat)"/>
    <property type="match status" value="1"/>
</dbReference>
<reference evidence="1 2" key="1">
    <citation type="submission" date="2020-05" db="EMBL/GenBank/DDBJ databases">
        <title>Draft genome sequence of Desulfovibrio sp. strain HN2T.</title>
        <authorList>
            <person name="Ueno A."/>
            <person name="Tamazawa S."/>
            <person name="Tamamura S."/>
            <person name="Murakami T."/>
            <person name="Kiyama T."/>
            <person name="Inomata H."/>
            <person name="Amano Y."/>
            <person name="Miyakawa K."/>
            <person name="Tamaki H."/>
            <person name="Naganuma T."/>
            <person name="Kaneko K."/>
        </authorList>
    </citation>
    <scope>NUCLEOTIDE SEQUENCE [LARGE SCALE GENOMIC DNA]</scope>
    <source>
        <strain evidence="1 2">HN2</strain>
    </source>
</reference>
<dbReference type="RefSeq" id="WP_174404663.1">
    <property type="nucleotide sequence ID" value="NZ_BLVO01000012.1"/>
</dbReference>
<proteinExistence type="predicted"/>
<dbReference type="AlphaFoldDB" id="A0A7J0BIM8"/>
<keyword evidence="2" id="KW-1185">Reference proteome</keyword>
<comment type="caution">
    <text evidence="1">The sequence shown here is derived from an EMBL/GenBank/DDBJ whole genome shotgun (WGS) entry which is preliminary data.</text>
</comment>
<accession>A0A7J0BIM8</accession>
<organism evidence="1 2">
    <name type="scientific">Desulfovibrio subterraneus</name>
    <dbReference type="NCBI Taxonomy" id="2718620"/>
    <lineage>
        <taxon>Bacteria</taxon>
        <taxon>Pseudomonadati</taxon>
        <taxon>Thermodesulfobacteriota</taxon>
        <taxon>Desulfovibrionia</taxon>
        <taxon>Desulfovibrionales</taxon>
        <taxon>Desulfovibrionaceae</taxon>
        <taxon>Desulfovibrio</taxon>
    </lineage>
</organism>
<dbReference type="Proteomes" id="UP000503840">
    <property type="component" value="Unassembled WGS sequence"/>
</dbReference>
<evidence type="ECO:0000313" key="2">
    <source>
        <dbReference type="Proteomes" id="UP000503840"/>
    </source>
</evidence>